<sequence length="75" mass="8288">MNAQAIREVLTDTELAPSTRLVWAYLNVAAEPQNSSSIGHDLGFCHSTVSHHIGALKDRGLVRRRNGVWLPEVPQ</sequence>
<protein>
    <recommendedName>
        <fullName evidence="5">HTH arsR-type domain-containing protein</fullName>
    </recommendedName>
</protein>
<reference evidence="1 4" key="2">
    <citation type="submission" date="2019-04" db="EMBL/GenBank/DDBJ databases">
        <title>Draft genome sequences of Streptomyces avermitilis NBRC 14893.</title>
        <authorList>
            <person name="Komaki H."/>
            <person name="Tamura T."/>
            <person name="Hosoyama A."/>
        </authorList>
    </citation>
    <scope>NUCLEOTIDE SEQUENCE [LARGE SCALE GENOMIC DNA]</scope>
    <source>
        <strain evidence="1 4">NBRC 14893</strain>
    </source>
</reference>
<name>A0A4D4LZM4_STRAX</name>
<reference evidence="2 3" key="1">
    <citation type="submission" date="2019-04" db="EMBL/GenBank/DDBJ databases">
        <title>Draft genome sequences of Streptomyces avermitilis ATCC 31267.</title>
        <authorList>
            <person name="Komaki H."/>
            <person name="Tamura T."/>
            <person name="Hosoyama A."/>
        </authorList>
    </citation>
    <scope>NUCLEOTIDE SEQUENCE [LARGE SCALE GENOMIC DNA]</scope>
    <source>
        <strain evidence="2 3">ATCC 31267</strain>
    </source>
</reference>
<evidence type="ECO:0000313" key="1">
    <source>
        <dbReference type="EMBL" id="GDY65700.1"/>
    </source>
</evidence>
<evidence type="ECO:0000313" key="3">
    <source>
        <dbReference type="Proteomes" id="UP000299211"/>
    </source>
</evidence>
<proteinExistence type="predicted"/>
<dbReference type="GeneID" id="41542630"/>
<dbReference type="STRING" id="33903.AQJ43_23625"/>
<dbReference type="RefSeq" id="WP_010986941.1">
    <property type="nucleotide sequence ID" value="NZ_BAABTN010000049.1"/>
</dbReference>
<dbReference type="Proteomes" id="UP000299211">
    <property type="component" value="Unassembled WGS sequence"/>
</dbReference>
<organism evidence="1 4">
    <name type="scientific">Streptomyces avermitilis</name>
    <dbReference type="NCBI Taxonomy" id="33903"/>
    <lineage>
        <taxon>Bacteria</taxon>
        <taxon>Bacillati</taxon>
        <taxon>Actinomycetota</taxon>
        <taxon>Actinomycetes</taxon>
        <taxon>Kitasatosporales</taxon>
        <taxon>Streptomycetaceae</taxon>
        <taxon>Streptomyces</taxon>
    </lineage>
</organism>
<evidence type="ECO:0000313" key="4">
    <source>
        <dbReference type="Proteomes" id="UP000302139"/>
    </source>
</evidence>
<dbReference type="AlphaFoldDB" id="A0A4D4LZM4"/>
<dbReference type="SUPFAM" id="SSF46785">
    <property type="entry name" value="Winged helix' DNA-binding domain"/>
    <property type="match status" value="1"/>
</dbReference>
<dbReference type="Gene3D" id="1.10.10.10">
    <property type="entry name" value="Winged helix-like DNA-binding domain superfamily/Winged helix DNA-binding domain"/>
    <property type="match status" value="1"/>
</dbReference>
<dbReference type="EMBL" id="BJHY01000001">
    <property type="protein sequence ID" value="GDY74081.1"/>
    <property type="molecule type" value="Genomic_DNA"/>
</dbReference>
<evidence type="ECO:0000313" key="2">
    <source>
        <dbReference type="EMBL" id="GDY74081.1"/>
    </source>
</evidence>
<gene>
    <name evidence="1" type="ORF">SAV14893_050930</name>
    <name evidence="2" type="ORF">SAV31267_035660</name>
</gene>
<dbReference type="EMBL" id="BJHX01000001">
    <property type="protein sequence ID" value="GDY65700.1"/>
    <property type="molecule type" value="Genomic_DNA"/>
</dbReference>
<comment type="caution">
    <text evidence="1">The sequence shown here is derived from an EMBL/GenBank/DDBJ whole genome shotgun (WGS) entry which is preliminary data.</text>
</comment>
<dbReference type="Proteomes" id="UP000302139">
    <property type="component" value="Unassembled WGS sequence"/>
</dbReference>
<dbReference type="InterPro" id="IPR036390">
    <property type="entry name" value="WH_DNA-bd_sf"/>
</dbReference>
<accession>A0A4D4LZM4</accession>
<dbReference type="InterPro" id="IPR036388">
    <property type="entry name" value="WH-like_DNA-bd_sf"/>
</dbReference>
<evidence type="ECO:0008006" key="5">
    <source>
        <dbReference type="Google" id="ProtNLM"/>
    </source>
</evidence>